<proteinExistence type="inferred from homology"/>
<evidence type="ECO:0000256" key="7">
    <source>
        <dbReference type="ARBA" id="ARBA00022815"/>
    </source>
</evidence>
<keyword evidence="9" id="KW-0527">Neuropeptide</keyword>
<evidence type="ECO:0000256" key="2">
    <source>
        <dbReference type="ARBA" id="ARBA00006145"/>
    </source>
</evidence>
<evidence type="ECO:0000256" key="9">
    <source>
        <dbReference type="ARBA" id="ARBA00023320"/>
    </source>
</evidence>
<gene>
    <name evidence="11" type="ORF">TCEB3V08_LOCUS11076</name>
</gene>
<protein>
    <submittedName>
        <fullName evidence="11">Uncharacterized protein</fullName>
    </submittedName>
</protein>
<keyword evidence="4" id="KW-0165">Cleavage on pair of basic residues</keyword>
<evidence type="ECO:0000256" key="4">
    <source>
        <dbReference type="ARBA" id="ARBA00022685"/>
    </source>
</evidence>
<dbReference type="InterPro" id="IPR002047">
    <property type="entry name" value="Adipokinetic_hormone_CS"/>
</dbReference>
<evidence type="ECO:0000256" key="1">
    <source>
        <dbReference type="ARBA" id="ARBA00004613"/>
    </source>
</evidence>
<keyword evidence="3" id="KW-0964">Secreted</keyword>
<feature type="signal peptide" evidence="10">
    <location>
        <begin position="1"/>
        <end position="19"/>
    </location>
</feature>
<sequence length="212" mass="23325">MLVQFLELTLFLLSPLDEAINSLTRDVAFSGVANDSLALESFNLNDSLTRMESQRYINKVGNTVDAQPNAPGESGLQGARRVMCAQLFITATEATNKLAIPDSMVRLLVILLVSSCLLVAFCGAQVNFSPSWGKRSITPENCKTTMDSLMYINKLIQWQHTCLALPGYATADTGLQSYMFTVKRGVVHRGLPTVESQYSEAEKILDCEKFTS</sequence>
<keyword evidence="5" id="KW-0372">Hormone</keyword>
<evidence type="ECO:0000256" key="6">
    <source>
        <dbReference type="ARBA" id="ARBA00022729"/>
    </source>
</evidence>
<keyword evidence="8" id="KW-0873">Pyrrolidone carboxylic acid</keyword>
<keyword evidence="6 10" id="KW-0732">Signal</keyword>
<dbReference type="GO" id="GO:0005179">
    <property type="term" value="F:hormone activity"/>
    <property type="evidence" value="ECO:0007669"/>
    <property type="project" value="UniProtKB-KW"/>
</dbReference>
<reference evidence="11" key="1">
    <citation type="submission" date="2020-11" db="EMBL/GenBank/DDBJ databases">
        <authorList>
            <person name="Tran Van P."/>
        </authorList>
    </citation>
    <scope>NUCLEOTIDE SEQUENCE</scope>
</reference>
<evidence type="ECO:0000313" key="11">
    <source>
        <dbReference type="EMBL" id="CAD7411762.1"/>
    </source>
</evidence>
<dbReference type="EMBL" id="OC322414">
    <property type="protein sequence ID" value="CAD7411762.1"/>
    <property type="molecule type" value="Genomic_DNA"/>
</dbReference>
<organism evidence="11">
    <name type="scientific">Timema cristinae</name>
    <name type="common">Walking stick</name>
    <dbReference type="NCBI Taxonomy" id="61476"/>
    <lineage>
        <taxon>Eukaryota</taxon>
        <taxon>Metazoa</taxon>
        <taxon>Ecdysozoa</taxon>
        <taxon>Arthropoda</taxon>
        <taxon>Hexapoda</taxon>
        <taxon>Insecta</taxon>
        <taxon>Pterygota</taxon>
        <taxon>Neoptera</taxon>
        <taxon>Polyneoptera</taxon>
        <taxon>Phasmatodea</taxon>
        <taxon>Timematodea</taxon>
        <taxon>Timematoidea</taxon>
        <taxon>Timematidae</taxon>
        <taxon>Timema</taxon>
    </lineage>
</organism>
<evidence type="ECO:0000256" key="3">
    <source>
        <dbReference type="ARBA" id="ARBA00022525"/>
    </source>
</evidence>
<evidence type="ECO:0000256" key="10">
    <source>
        <dbReference type="SAM" id="SignalP"/>
    </source>
</evidence>
<evidence type="ECO:0000256" key="8">
    <source>
        <dbReference type="ARBA" id="ARBA00023283"/>
    </source>
</evidence>
<dbReference type="AlphaFoldDB" id="A0A7R9DBU6"/>
<comment type="subcellular location">
    <subcellularLocation>
        <location evidence="1">Secreted</location>
    </subcellularLocation>
</comment>
<dbReference type="PROSITE" id="PS00256">
    <property type="entry name" value="AKH"/>
    <property type="match status" value="1"/>
</dbReference>
<comment type="similarity">
    <text evidence="2">Belongs to the AKH/HRTH/RPCH family.</text>
</comment>
<dbReference type="GO" id="GO:0007218">
    <property type="term" value="P:neuropeptide signaling pathway"/>
    <property type="evidence" value="ECO:0007669"/>
    <property type="project" value="UniProtKB-KW"/>
</dbReference>
<name>A0A7R9DBU6_TIMCR</name>
<dbReference type="InterPro" id="IPR010475">
    <property type="entry name" value="AKH/RPCH_hormone"/>
</dbReference>
<evidence type="ECO:0000256" key="5">
    <source>
        <dbReference type="ARBA" id="ARBA00022702"/>
    </source>
</evidence>
<dbReference type="GO" id="GO:0005576">
    <property type="term" value="C:extracellular region"/>
    <property type="evidence" value="ECO:0007669"/>
    <property type="project" value="UniProtKB-SubCell"/>
</dbReference>
<accession>A0A7R9DBU6</accession>
<keyword evidence="7" id="KW-0027">Amidation</keyword>
<feature type="chain" id="PRO_5030722767" evidence="10">
    <location>
        <begin position="20"/>
        <end position="212"/>
    </location>
</feature>
<dbReference type="Pfam" id="PF06377">
    <property type="entry name" value="Adipokin_hormo"/>
    <property type="match status" value="1"/>
</dbReference>